<name>A0A1G9ZSU0_9BACT</name>
<dbReference type="Pfam" id="PF00571">
    <property type="entry name" value="CBS"/>
    <property type="match status" value="2"/>
</dbReference>
<dbReference type="SUPFAM" id="SSF55021">
    <property type="entry name" value="ACT-like"/>
    <property type="match status" value="1"/>
</dbReference>
<protein>
    <submittedName>
        <fullName evidence="5">Acetoin utilization protein AcuB</fullName>
    </submittedName>
</protein>
<evidence type="ECO:0000313" key="6">
    <source>
        <dbReference type="Proteomes" id="UP000199602"/>
    </source>
</evidence>
<dbReference type="SUPFAM" id="SSF54631">
    <property type="entry name" value="CBS-domain pair"/>
    <property type="match status" value="1"/>
</dbReference>
<dbReference type="RefSeq" id="WP_092061860.1">
    <property type="nucleotide sequence ID" value="NZ_FNIN01000001.1"/>
</dbReference>
<dbReference type="InterPro" id="IPR000644">
    <property type="entry name" value="CBS_dom"/>
</dbReference>
<dbReference type="PANTHER" id="PTHR43080">
    <property type="entry name" value="CBS DOMAIN-CONTAINING PROTEIN CBSX3, MITOCHONDRIAL"/>
    <property type="match status" value="1"/>
</dbReference>
<organism evidence="5 6">
    <name type="scientific">Desulfonauticus submarinus</name>
    <dbReference type="NCBI Taxonomy" id="206665"/>
    <lineage>
        <taxon>Bacteria</taxon>
        <taxon>Pseudomonadati</taxon>
        <taxon>Thermodesulfobacteriota</taxon>
        <taxon>Desulfovibrionia</taxon>
        <taxon>Desulfovibrionales</taxon>
        <taxon>Desulfonauticaceae</taxon>
        <taxon>Desulfonauticus</taxon>
    </lineage>
</organism>
<dbReference type="AlphaFoldDB" id="A0A1G9ZSU0"/>
<dbReference type="InterPro" id="IPR046342">
    <property type="entry name" value="CBS_dom_sf"/>
</dbReference>
<proteinExistence type="predicted"/>
<sequence length="219" mass="24877">MYVGLKMLTNFPTLSPNDLILDADKIMEEKRLWMLLVKDKSKLVGYIRKEDVRAALPSPATSLSRHEINYLLTKLTIDKLIRTDLISVHPSTEIELAAQLMYEKNLPGLAVVNSKNKLIGYINRSVMLEVLVEEMGLMQGGSRIAFEVEDRTGVIAEVSKLIADLNISIISTGTFFHANKRMVVFRVQTEDPTPILKELLKRKYKVVGPEDFGKEWEKM</sequence>
<dbReference type="EMBL" id="FNIN01000001">
    <property type="protein sequence ID" value="SDN24175.1"/>
    <property type="molecule type" value="Genomic_DNA"/>
</dbReference>
<accession>A0A1G9ZSU0</accession>
<dbReference type="Pfam" id="PF01842">
    <property type="entry name" value="ACT"/>
    <property type="match status" value="1"/>
</dbReference>
<dbReference type="STRING" id="206665.SAMN04488516_101149"/>
<keyword evidence="6" id="KW-1185">Reference proteome</keyword>
<dbReference type="InterPro" id="IPR045865">
    <property type="entry name" value="ACT-like_dom_sf"/>
</dbReference>
<reference evidence="5 6" key="1">
    <citation type="submission" date="2016-10" db="EMBL/GenBank/DDBJ databases">
        <authorList>
            <person name="de Groot N.N."/>
        </authorList>
    </citation>
    <scope>NUCLEOTIDE SEQUENCE [LARGE SCALE GENOMIC DNA]</scope>
    <source>
        <strain evidence="5 6">DSM 15269</strain>
    </source>
</reference>
<dbReference type="InterPro" id="IPR051257">
    <property type="entry name" value="Diverse_CBS-Domain"/>
</dbReference>
<feature type="domain" description="ACT" evidence="4">
    <location>
        <begin position="143"/>
        <end position="214"/>
    </location>
</feature>
<evidence type="ECO:0000259" key="4">
    <source>
        <dbReference type="PROSITE" id="PS51671"/>
    </source>
</evidence>
<dbReference type="Proteomes" id="UP000199602">
    <property type="component" value="Unassembled WGS sequence"/>
</dbReference>
<dbReference type="PANTHER" id="PTHR43080:SF2">
    <property type="entry name" value="CBS DOMAIN-CONTAINING PROTEIN"/>
    <property type="match status" value="1"/>
</dbReference>
<dbReference type="InterPro" id="IPR002912">
    <property type="entry name" value="ACT_dom"/>
</dbReference>
<dbReference type="Gene3D" id="3.10.580.10">
    <property type="entry name" value="CBS-domain"/>
    <property type="match status" value="1"/>
</dbReference>
<dbReference type="PROSITE" id="PS51671">
    <property type="entry name" value="ACT"/>
    <property type="match status" value="1"/>
</dbReference>
<evidence type="ECO:0000256" key="1">
    <source>
        <dbReference type="ARBA" id="ARBA00023122"/>
    </source>
</evidence>
<dbReference type="OrthoDB" id="9802114at2"/>
<feature type="domain" description="CBS" evidence="3">
    <location>
        <begin position="7"/>
        <end position="62"/>
    </location>
</feature>
<evidence type="ECO:0000259" key="3">
    <source>
        <dbReference type="PROSITE" id="PS51371"/>
    </source>
</evidence>
<feature type="domain" description="CBS" evidence="3">
    <location>
        <begin position="81"/>
        <end position="137"/>
    </location>
</feature>
<dbReference type="Gene3D" id="3.30.70.260">
    <property type="match status" value="1"/>
</dbReference>
<evidence type="ECO:0000256" key="2">
    <source>
        <dbReference type="PROSITE-ProRule" id="PRU00703"/>
    </source>
</evidence>
<gene>
    <name evidence="5" type="ORF">SAMN04488516_101149</name>
</gene>
<evidence type="ECO:0000313" key="5">
    <source>
        <dbReference type="EMBL" id="SDN24175.1"/>
    </source>
</evidence>
<dbReference type="PROSITE" id="PS51371">
    <property type="entry name" value="CBS"/>
    <property type="match status" value="2"/>
</dbReference>
<keyword evidence="1 2" id="KW-0129">CBS domain</keyword>
<dbReference type="SMART" id="SM00116">
    <property type="entry name" value="CBS"/>
    <property type="match status" value="2"/>
</dbReference>